<evidence type="ECO:0000256" key="2">
    <source>
        <dbReference type="ARBA" id="ARBA00023122"/>
    </source>
</evidence>
<sequence>MDTATTQQVWIYIGEGDSRHGQSLTQWVLDALRAAGCPGATVLRGIGGYGVNGMMRSDLIVDAPGQLPVIITFIDRTDRVELVLPTLRELVTEGLIAVSPIQVIQHSYREGGPFPRHLTVADVMSRDVARVGPNAPVSEIVSLLIDRALRALPVVDDDLRVIGIITDGDLLTRGGTTLPLRLQKLFPLDERAAQVAALAQQPQRAADVMTLDPVILTMTTSLAHAAEVMAKHNMKRIPVVNAAGKLVGMVSRYDLLKTVTEGLRQRPEQQLRRSNGELSTVGSLSIAPIPVVREITSLAETLDQLLATRKRRIVVVNYDKQVIGIITDGDVLRRATRPVPGSALQRLATLLSGGNRPEGLELDLKGRTAADVMTSPVITVTTDTLTTEAIQLMISYKIKRLPVIDQQGHVVGIIGRADVLRALEQGQHEAE</sequence>
<evidence type="ECO:0000313" key="6">
    <source>
        <dbReference type="Proteomes" id="UP000220922"/>
    </source>
</evidence>
<proteinExistence type="inferred from homology"/>
<dbReference type="PANTHER" id="PTHR43080">
    <property type="entry name" value="CBS DOMAIN-CONTAINING PROTEIN CBSX3, MITOCHONDRIAL"/>
    <property type="match status" value="1"/>
</dbReference>
<evidence type="ECO:0000256" key="1">
    <source>
        <dbReference type="ARBA" id="ARBA00010554"/>
    </source>
</evidence>
<dbReference type="InterPro" id="IPR046342">
    <property type="entry name" value="CBS_dom_sf"/>
</dbReference>
<dbReference type="InterPro" id="IPR003793">
    <property type="entry name" value="UPF0166"/>
</dbReference>
<dbReference type="SUPFAM" id="SSF54631">
    <property type="entry name" value="CBS-domain pair"/>
    <property type="match status" value="2"/>
</dbReference>
<dbReference type="Gene3D" id="3.10.580.10">
    <property type="entry name" value="CBS-domain"/>
    <property type="match status" value="2"/>
</dbReference>
<evidence type="ECO:0000256" key="3">
    <source>
        <dbReference type="PROSITE-ProRule" id="PRU00703"/>
    </source>
</evidence>
<feature type="domain" description="CBS" evidence="4">
    <location>
        <begin position="209"/>
        <end position="268"/>
    </location>
</feature>
<dbReference type="EMBL" id="LYXE01000015">
    <property type="protein sequence ID" value="PDW01053.1"/>
    <property type="molecule type" value="Genomic_DNA"/>
</dbReference>
<dbReference type="PANTHER" id="PTHR43080:SF29">
    <property type="entry name" value="OS02G0818000 PROTEIN"/>
    <property type="match status" value="1"/>
</dbReference>
<dbReference type="SMART" id="SM00116">
    <property type="entry name" value="CBS"/>
    <property type="match status" value="4"/>
</dbReference>
<dbReference type="InterPro" id="IPR000644">
    <property type="entry name" value="CBS_dom"/>
</dbReference>
<dbReference type="AlphaFoldDB" id="A0A2H3LBR5"/>
<dbReference type="InterPro" id="IPR011322">
    <property type="entry name" value="N-reg_PII-like_a/b"/>
</dbReference>
<keyword evidence="6" id="KW-1185">Reference proteome</keyword>
<dbReference type="SUPFAM" id="SSF54913">
    <property type="entry name" value="GlnB-like"/>
    <property type="match status" value="1"/>
</dbReference>
<dbReference type="RefSeq" id="WP_097650535.1">
    <property type="nucleotide sequence ID" value="NZ_LYXE01000015.1"/>
</dbReference>
<feature type="domain" description="CBS" evidence="4">
    <location>
        <begin position="284"/>
        <end position="341"/>
    </location>
</feature>
<dbReference type="CDD" id="cd04586">
    <property type="entry name" value="CBS_pair_BON_assoc"/>
    <property type="match status" value="1"/>
</dbReference>
<protein>
    <recommendedName>
        <fullName evidence="4">CBS domain-containing protein</fullName>
    </recommendedName>
</protein>
<dbReference type="Proteomes" id="UP000220922">
    <property type="component" value="Unassembled WGS sequence"/>
</dbReference>
<dbReference type="InterPro" id="IPR051257">
    <property type="entry name" value="Diverse_CBS-Domain"/>
</dbReference>
<gene>
    <name evidence="5" type="ORF">A9Q02_07805</name>
</gene>
<evidence type="ECO:0000259" key="4">
    <source>
        <dbReference type="PROSITE" id="PS51371"/>
    </source>
</evidence>
<evidence type="ECO:0000313" key="5">
    <source>
        <dbReference type="EMBL" id="PDW01053.1"/>
    </source>
</evidence>
<dbReference type="Gene3D" id="3.30.70.120">
    <property type="match status" value="1"/>
</dbReference>
<comment type="caution">
    <text evidence="5">The sequence shown here is derived from an EMBL/GenBank/DDBJ whole genome shotgun (WGS) entry which is preliminary data.</text>
</comment>
<comment type="similarity">
    <text evidence="1">Belongs to the UPF0166 family.</text>
</comment>
<dbReference type="Pfam" id="PF02641">
    <property type="entry name" value="DUF190"/>
    <property type="match status" value="1"/>
</dbReference>
<dbReference type="OrthoDB" id="9795599at2"/>
<feature type="domain" description="CBS" evidence="4">
    <location>
        <begin position="124"/>
        <end position="180"/>
    </location>
</feature>
<dbReference type="PROSITE" id="PS51371">
    <property type="entry name" value="CBS"/>
    <property type="match status" value="4"/>
</dbReference>
<organism evidence="5 6">
    <name type="scientific">Candidatus Chloroploca asiatica</name>
    <dbReference type="NCBI Taxonomy" id="1506545"/>
    <lineage>
        <taxon>Bacteria</taxon>
        <taxon>Bacillati</taxon>
        <taxon>Chloroflexota</taxon>
        <taxon>Chloroflexia</taxon>
        <taxon>Chloroflexales</taxon>
        <taxon>Chloroflexineae</taxon>
        <taxon>Oscillochloridaceae</taxon>
        <taxon>Candidatus Chloroploca</taxon>
    </lineage>
</organism>
<reference evidence="5 6" key="1">
    <citation type="submission" date="2016-05" db="EMBL/GenBank/DDBJ databases">
        <authorList>
            <person name="Lavstsen T."/>
            <person name="Jespersen J.S."/>
        </authorList>
    </citation>
    <scope>NUCLEOTIDE SEQUENCE [LARGE SCALE GENOMIC DNA]</scope>
    <source>
        <strain evidence="5 6">B7-9</strain>
    </source>
</reference>
<feature type="domain" description="CBS" evidence="4">
    <location>
        <begin position="373"/>
        <end position="431"/>
    </location>
</feature>
<keyword evidence="2 3" id="KW-0129">CBS domain</keyword>
<dbReference type="InterPro" id="IPR015867">
    <property type="entry name" value="N-reg_PII/ATP_PRibTrfase_C"/>
</dbReference>
<name>A0A2H3LBR5_9CHLR</name>
<accession>A0A2H3LBR5</accession>
<dbReference type="Pfam" id="PF00571">
    <property type="entry name" value="CBS"/>
    <property type="match status" value="4"/>
</dbReference>